<dbReference type="AlphaFoldDB" id="Q2GFX7"/>
<proteinExistence type="predicted"/>
<dbReference type="HOGENOM" id="CLU_3308866_0_0_5"/>
<dbReference type="EMBL" id="CP000236">
    <property type="protein sequence ID" value="ABD44632.1"/>
    <property type="molecule type" value="Genomic_DNA"/>
</dbReference>
<evidence type="ECO:0000313" key="2">
    <source>
        <dbReference type="Proteomes" id="UP000008320"/>
    </source>
</evidence>
<gene>
    <name evidence="1" type="ordered locus">ECH_0861</name>
</gene>
<keyword evidence="2" id="KW-1185">Reference proteome</keyword>
<evidence type="ECO:0000313" key="1">
    <source>
        <dbReference type="EMBL" id="ABD44632.1"/>
    </source>
</evidence>
<protein>
    <submittedName>
        <fullName evidence="1">Uncharacterized protein</fullName>
    </submittedName>
</protein>
<dbReference type="Proteomes" id="UP000008320">
    <property type="component" value="Chromosome"/>
</dbReference>
<dbReference type="KEGG" id="ech:ECH_0861"/>
<reference evidence="1 2" key="1">
    <citation type="journal article" date="2006" name="PLoS Genet.">
        <title>Comparative genomics of emerging human ehrlichiosis agents.</title>
        <authorList>
            <person name="Dunning Hotopp J.C."/>
            <person name="Lin M."/>
            <person name="Madupu R."/>
            <person name="Crabtree J."/>
            <person name="Angiuoli S.V."/>
            <person name="Eisen J.A."/>
            <person name="Seshadri R."/>
            <person name="Ren Q."/>
            <person name="Wu M."/>
            <person name="Utterback T.R."/>
            <person name="Smith S."/>
            <person name="Lewis M."/>
            <person name="Khouri H."/>
            <person name="Zhang C."/>
            <person name="Niu H."/>
            <person name="Lin Q."/>
            <person name="Ohashi N."/>
            <person name="Zhi N."/>
            <person name="Nelson W."/>
            <person name="Brinkac L.M."/>
            <person name="Dodson R.J."/>
            <person name="Rosovitz M.J."/>
            <person name="Sundaram J."/>
            <person name="Daugherty S.C."/>
            <person name="Davidsen T."/>
            <person name="Durkin A.S."/>
            <person name="Gwinn M."/>
            <person name="Haft D.H."/>
            <person name="Selengut J.D."/>
            <person name="Sullivan S.A."/>
            <person name="Zafar N."/>
            <person name="Zhou L."/>
            <person name="Benahmed F."/>
            <person name="Forberger H."/>
            <person name="Halpin R."/>
            <person name="Mulligan S."/>
            <person name="Robinson J."/>
            <person name="White O."/>
            <person name="Rikihisa Y."/>
            <person name="Tettelin H."/>
        </authorList>
    </citation>
    <scope>NUCLEOTIDE SEQUENCE [LARGE SCALE GENOMIC DNA]</scope>
    <source>
        <strain evidence="2">ATCC CRL-10679 / Arkansas</strain>
    </source>
</reference>
<name>Q2GFX7_EHRCR</name>
<accession>Q2GFX7</accession>
<organism evidence="1 2">
    <name type="scientific">Ehrlichia chaffeensis (strain ATCC CRL-10679 / Arkansas)</name>
    <dbReference type="NCBI Taxonomy" id="205920"/>
    <lineage>
        <taxon>Bacteria</taxon>
        <taxon>Pseudomonadati</taxon>
        <taxon>Pseudomonadota</taxon>
        <taxon>Alphaproteobacteria</taxon>
        <taxon>Rickettsiales</taxon>
        <taxon>Anaplasmataceae</taxon>
        <taxon>Ehrlichia</taxon>
    </lineage>
</organism>
<sequence length="39" mass="4452">MYKNVVSVAHHTLCVEMVKNSILLHNAVISINRFTKLNN</sequence>